<dbReference type="AlphaFoldDB" id="A0A0E9S361"/>
<dbReference type="EMBL" id="GBXM01072925">
    <property type="protein sequence ID" value="JAH35652.1"/>
    <property type="molecule type" value="Transcribed_RNA"/>
</dbReference>
<name>A0A0E9S361_ANGAN</name>
<organism evidence="1">
    <name type="scientific">Anguilla anguilla</name>
    <name type="common">European freshwater eel</name>
    <name type="synonym">Muraena anguilla</name>
    <dbReference type="NCBI Taxonomy" id="7936"/>
    <lineage>
        <taxon>Eukaryota</taxon>
        <taxon>Metazoa</taxon>
        <taxon>Chordata</taxon>
        <taxon>Craniata</taxon>
        <taxon>Vertebrata</taxon>
        <taxon>Euteleostomi</taxon>
        <taxon>Actinopterygii</taxon>
        <taxon>Neopterygii</taxon>
        <taxon>Teleostei</taxon>
        <taxon>Anguilliformes</taxon>
        <taxon>Anguillidae</taxon>
        <taxon>Anguilla</taxon>
    </lineage>
</organism>
<evidence type="ECO:0000313" key="1">
    <source>
        <dbReference type="EMBL" id="JAH35652.1"/>
    </source>
</evidence>
<reference evidence="1" key="2">
    <citation type="journal article" date="2015" name="Fish Shellfish Immunol.">
        <title>Early steps in the European eel (Anguilla anguilla)-Vibrio vulnificus interaction in the gills: Role of the RtxA13 toxin.</title>
        <authorList>
            <person name="Callol A."/>
            <person name="Pajuelo D."/>
            <person name="Ebbesson L."/>
            <person name="Teles M."/>
            <person name="MacKenzie S."/>
            <person name="Amaro C."/>
        </authorList>
    </citation>
    <scope>NUCLEOTIDE SEQUENCE</scope>
</reference>
<proteinExistence type="predicted"/>
<accession>A0A0E9S361</accession>
<protein>
    <submittedName>
        <fullName evidence="1">Uncharacterized protein</fullName>
    </submittedName>
</protein>
<sequence length="19" mass="2269">MIYILRCQVSIYLSLVLQL</sequence>
<reference evidence="1" key="1">
    <citation type="submission" date="2014-11" db="EMBL/GenBank/DDBJ databases">
        <authorList>
            <person name="Amaro Gonzalez C."/>
        </authorList>
    </citation>
    <scope>NUCLEOTIDE SEQUENCE</scope>
</reference>